<evidence type="ECO:0000256" key="10">
    <source>
        <dbReference type="ARBA" id="ARBA00023316"/>
    </source>
</evidence>
<keyword evidence="1 11" id="KW-1003">Cell membrane</keyword>
<dbReference type="KEGG" id="fgg:FSB75_15825"/>
<dbReference type="InterPro" id="IPR036950">
    <property type="entry name" value="PBP_transglycosylase"/>
</dbReference>
<sequence length="240" mass="27844">MKAKNRKEKQSIGRRIWRWTKRIFLILFLAQLLYIVVLKWIYPPVTLTQLSSWISGDGLKRDYVSGKNISPNLKLAVIASEDQIFPDHSGFDWKNIKKAMEYNQKKPNRIRGASTISQQVAKNVFLWQGRDWLRKGLEIYFTKMIEWIWGKQRILDVYLNVIETGKGIYGAEAASQTYFGKPAKALSRREAAMIAACLPNPKVFTVKPPHRQVLQRSAWVMGQMSFLEKDEDVQRVISEP</sequence>
<dbReference type="InterPro" id="IPR011812">
    <property type="entry name" value="Pep_trsgly"/>
</dbReference>
<dbReference type="RefSeq" id="WP_146789476.1">
    <property type="nucleotide sequence ID" value="NZ_BAABIO010000003.1"/>
</dbReference>
<dbReference type="SUPFAM" id="SSF53955">
    <property type="entry name" value="Lysozyme-like"/>
    <property type="match status" value="1"/>
</dbReference>
<keyword evidence="7 11" id="KW-0573">Peptidoglycan synthesis</keyword>
<dbReference type="GO" id="GO:0008360">
    <property type="term" value="P:regulation of cell shape"/>
    <property type="evidence" value="ECO:0007669"/>
    <property type="project" value="UniProtKB-KW"/>
</dbReference>
<dbReference type="PANTHER" id="PTHR30400">
    <property type="entry name" value="MONOFUNCTIONAL BIOSYNTHETIC PEPTIDOGLYCAN TRANSGLYCOSYLASE"/>
    <property type="match status" value="1"/>
</dbReference>
<evidence type="ECO:0000259" key="12">
    <source>
        <dbReference type="Pfam" id="PF00912"/>
    </source>
</evidence>
<comment type="pathway">
    <text evidence="11">Cell wall biogenesis; peptidoglycan biosynthesis.</text>
</comment>
<evidence type="ECO:0000256" key="1">
    <source>
        <dbReference type="ARBA" id="ARBA00022475"/>
    </source>
</evidence>
<keyword evidence="9 11" id="KW-0472">Membrane</keyword>
<organism evidence="13 14">
    <name type="scientific">Flavisolibacter ginsenosidimutans</name>
    <dbReference type="NCBI Taxonomy" id="661481"/>
    <lineage>
        <taxon>Bacteria</taxon>
        <taxon>Pseudomonadati</taxon>
        <taxon>Bacteroidota</taxon>
        <taxon>Chitinophagia</taxon>
        <taxon>Chitinophagales</taxon>
        <taxon>Chitinophagaceae</taxon>
        <taxon>Flavisolibacter</taxon>
    </lineage>
</organism>
<dbReference type="GO" id="GO:0016763">
    <property type="term" value="F:pentosyltransferase activity"/>
    <property type="evidence" value="ECO:0007669"/>
    <property type="project" value="InterPro"/>
</dbReference>
<dbReference type="Pfam" id="PF00912">
    <property type="entry name" value="Transgly"/>
    <property type="match status" value="1"/>
</dbReference>
<dbReference type="GO" id="GO:0071555">
    <property type="term" value="P:cell wall organization"/>
    <property type="evidence" value="ECO:0007669"/>
    <property type="project" value="UniProtKB-KW"/>
</dbReference>
<dbReference type="AlphaFoldDB" id="A0A5B8UKU7"/>
<keyword evidence="3 11" id="KW-0328">Glycosyltransferase</keyword>
<gene>
    <name evidence="11 13" type="primary">mtgA</name>
    <name evidence="13" type="ORF">FSB75_15825</name>
</gene>
<dbReference type="GO" id="GO:0005886">
    <property type="term" value="C:plasma membrane"/>
    <property type="evidence" value="ECO:0007669"/>
    <property type="project" value="UniProtKB-SubCell"/>
</dbReference>
<proteinExistence type="inferred from homology"/>
<keyword evidence="2" id="KW-0997">Cell inner membrane</keyword>
<dbReference type="Proteomes" id="UP000321204">
    <property type="component" value="Chromosome"/>
</dbReference>
<name>A0A5B8UKU7_9BACT</name>
<dbReference type="PANTHER" id="PTHR30400:SF0">
    <property type="entry name" value="BIOSYNTHETIC PEPTIDOGLYCAN TRANSGLYCOSYLASE"/>
    <property type="match status" value="1"/>
</dbReference>
<dbReference type="EMBL" id="CP042433">
    <property type="protein sequence ID" value="QEC57304.1"/>
    <property type="molecule type" value="Genomic_DNA"/>
</dbReference>
<feature type="domain" description="Glycosyl transferase family 51" evidence="12">
    <location>
        <begin position="57"/>
        <end position="224"/>
    </location>
</feature>
<comment type="subcellular location">
    <subcellularLocation>
        <location evidence="11">Cell membrane</location>
        <topology evidence="11">Single-pass membrane protein</topology>
    </subcellularLocation>
</comment>
<evidence type="ECO:0000256" key="7">
    <source>
        <dbReference type="ARBA" id="ARBA00022984"/>
    </source>
</evidence>
<keyword evidence="10 11" id="KW-0961">Cell wall biogenesis/degradation</keyword>
<evidence type="ECO:0000256" key="11">
    <source>
        <dbReference type="HAMAP-Rule" id="MF_00766"/>
    </source>
</evidence>
<dbReference type="InterPro" id="IPR001264">
    <property type="entry name" value="Glyco_trans_51"/>
</dbReference>
<keyword evidence="8 11" id="KW-1133">Transmembrane helix</keyword>
<dbReference type="GO" id="GO:0008955">
    <property type="term" value="F:peptidoglycan glycosyltransferase activity"/>
    <property type="evidence" value="ECO:0007669"/>
    <property type="project" value="UniProtKB-UniRule"/>
</dbReference>
<dbReference type="UniPathway" id="UPA00219"/>
<evidence type="ECO:0000256" key="6">
    <source>
        <dbReference type="ARBA" id="ARBA00022960"/>
    </source>
</evidence>
<feature type="transmembrane region" description="Helical" evidence="11">
    <location>
        <begin position="23"/>
        <end position="42"/>
    </location>
</feature>
<evidence type="ECO:0000313" key="13">
    <source>
        <dbReference type="EMBL" id="QEC57304.1"/>
    </source>
</evidence>
<evidence type="ECO:0000256" key="3">
    <source>
        <dbReference type="ARBA" id="ARBA00022676"/>
    </source>
</evidence>
<evidence type="ECO:0000256" key="4">
    <source>
        <dbReference type="ARBA" id="ARBA00022679"/>
    </source>
</evidence>
<comment type="catalytic activity">
    <reaction evidence="11">
        <text>[GlcNAc-(1-&gt;4)-Mur2Ac(oyl-L-Ala-gamma-D-Glu-L-Lys-D-Ala-D-Ala)](n)-di-trans,octa-cis-undecaprenyl diphosphate + beta-D-GlcNAc-(1-&gt;4)-Mur2Ac(oyl-L-Ala-gamma-D-Glu-L-Lys-D-Ala-D-Ala)-di-trans,octa-cis-undecaprenyl diphosphate = [GlcNAc-(1-&gt;4)-Mur2Ac(oyl-L-Ala-gamma-D-Glu-L-Lys-D-Ala-D-Ala)](n+1)-di-trans,octa-cis-undecaprenyl diphosphate + di-trans,octa-cis-undecaprenyl diphosphate + H(+)</text>
        <dbReference type="Rhea" id="RHEA:23708"/>
        <dbReference type="Rhea" id="RHEA-COMP:9602"/>
        <dbReference type="Rhea" id="RHEA-COMP:9603"/>
        <dbReference type="ChEBI" id="CHEBI:15378"/>
        <dbReference type="ChEBI" id="CHEBI:58405"/>
        <dbReference type="ChEBI" id="CHEBI:60033"/>
        <dbReference type="ChEBI" id="CHEBI:78435"/>
        <dbReference type="EC" id="2.4.99.28"/>
    </reaction>
</comment>
<accession>A0A5B8UKU7</accession>
<dbReference type="NCBIfam" id="TIGR02070">
    <property type="entry name" value="mono_pep_trsgly"/>
    <property type="match status" value="1"/>
</dbReference>
<dbReference type="GO" id="GO:0009274">
    <property type="term" value="C:peptidoglycan-based cell wall"/>
    <property type="evidence" value="ECO:0007669"/>
    <property type="project" value="InterPro"/>
</dbReference>
<evidence type="ECO:0000256" key="8">
    <source>
        <dbReference type="ARBA" id="ARBA00022989"/>
    </source>
</evidence>
<keyword evidence="6 11" id="KW-0133">Cell shape</keyword>
<dbReference type="OrthoDB" id="9766909at2"/>
<evidence type="ECO:0000256" key="9">
    <source>
        <dbReference type="ARBA" id="ARBA00023136"/>
    </source>
</evidence>
<dbReference type="HAMAP" id="MF_00766">
    <property type="entry name" value="PGT_MtgA"/>
    <property type="match status" value="1"/>
</dbReference>
<keyword evidence="4 11" id="KW-0808">Transferase</keyword>
<comment type="function">
    <text evidence="11">Peptidoglycan polymerase that catalyzes glycan chain elongation from lipid-linked precursors.</text>
</comment>
<reference evidence="13 14" key="1">
    <citation type="journal article" date="2015" name="Int. J. Syst. Evol. Microbiol.">
        <title>Flavisolibacter ginsenosidimutans sp. nov., with ginsenoside-converting activity isolated from soil used for cultivating ginseng.</title>
        <authorList>
            <person name="Zhao Y."/>
            <person name="Liu Q."/>
            <person name="Kang M.S."/>
            <person name="Jin F."/>
            <person name="Yu H."/>
            <person name="Im W.T."/>
        </authorList>
    </citation>
    <scope>NUCLEOTIDE SEQUENCE [LARGE SCALE GENOMIC DNA]</scope>
    <source>
        <strain evidence="13 14">Gsoil 636</strain>
    </source>
</reference>
<evidence type="ECO:0000313" key="14">
    <source>
        <dbReference type="Proteomes" id="UP000321204"/>
    </source>
</evidence>
<dbReference type="EC" id="2.4.99.28" evidence="11"/>
<dbReference type="Gene3D" id="1.10.3810.10">
    <property type="entry name" value="Biosynthetic peptidoglycan transglycosylase-like"/>
    <property type="match status" value="1"/>
</dbReference>
<protein>
    <recommendedName>
        <fullName evidence="11">Biosynthetic peptidoglycan transglycosylase</fullName>
        <ecNumber evidence="11">2.4.99.28</ecNumber>
    </recommendedName>
    <alternativeName>
        <fullName evidence="11">Glycan polymerase</fullName>
    </alternativeName>
    <alternativeName>
        <fullName evidence="11">Peptidoglycan glycosyltransferase MtgA</fullName>
        <shortName evidence="11">PGT</shortName>
    </alternativeName>
</protein>
<keyword evidence="14" id="KW-1185">Reference proteome</keyword>
<evidence type="ECO:0000256" key="2">
    <source>
        <dbReference type="ARBA" id="ARBA00022519"/>
    </source>
</evidence>
<comment type="similarity">
    <text evidence="11">Belongs to the glycosyltransferase 51 family.</text>
</comment>
<dbReference type="GO" id="GO:0009252">
    <property type="term" value="P:peptidoglycan biosynthetic process"/>
    <property type="evidence" value="ECO:0007669"/>
    <property type="project" value="UniProtKB-UniRule"/>
</dbReference>
<dbReference type="InterPro" id="IPR023346">
    <property type="entry name" value="Lysozyme-like_dom_sf"/>
</dbReference>
<evidence type="ECO:0000256" key="5">
    <source>
        <dbReference type="ARBA" id="ARBA00022692"/>
    </source>
</evidence>
<keyword evidence="5 11" id="KW-0812">Transmembrane</keyword>